<dbReference type="PANTHER" id="PTHR33840:SF1">
    <property type="entry name" value="TLE1 PHOSPHOLIPASE DOMAIN-CONTAINING PROTEIN"/>
    <property type="match status" value="1"/>
</dbReference>
<keyword evidence="2" id="KW-1133">Transmembrane helix</keyword>
<feature type="transmembrane region" description="Helical" evidence="2">
    <location>
        <begin position="708"/>
        <end position="728"/>
    </location>
</feature>
<feature type="domain" description="T6SS Phospholipase effector Tle1-like catalytic" evidence="3">
    <location>
        <begin position="285"/>
        <end position="404"/>
    </location>
</feature>
<name>A0ABU6ES86_9ENTR</name>
<proteinExistence type="predicted"/>
<dbReference type="RefSeq" id="WP_325823786.1">
    <property type="nucleotide sequence ID" value="NZ_JAMWIR010000001.1"/>
</dbReference>
<evidence type="ECO:0000259" key="3">
    <source>
        <dbReference type="Pfam" id="PF09994"/>
    </source>
</evidence>
<keyword evidence="2" id="KW-0812">Transmembrane</keyword>
<evidence type="ECO:0000313" key="6">
    <source>
        <dbReference type="Proteomes" id="UP001310558"/>
    </source>
</evidence>
<dbReference type="InterPro" id="IPR054388">
    <property type="entry name" value="Tle1-like_C"/>
</dbReference>
<comment type="caution">
    <text evidence="5">The sequence shown here is derived from an EMBL/GenBank/DDBJ whole genome shotgun (WGS) entry which is preliminary data.</text>
</comment>
<reference evidence="5 6" key="1">
    <citation type="submission" date="2022-06" db="EMBL/GenBank/DDBJ databases">
        <title>Whole Genome analysis of Bacterial isolates collected during year 2020 from Guwahati, Assam, India.</title>
        <authorList>
            <person name="Mendem S.K."/>
            <person name="Rakshit O."/>
            <person name="Murugesan D."/>
            <person name="Saikia K."/>
            <person name="Shome R."/>
            <person name="Raisen C."/>
            <person name="Holmes M.A."/>
            <person name="Shome B.R."/>
        </authorList>
    </citation>
    <scope>NUCLEOTIDE SEQUENCE [LARGE SCALE GENOMIC DNA]</scope>
    <source>
        <strain evidence="5 6">Sil NS 53</strain>
    </source>
</reference>
<dbReference type="InterPro" id="IPR018712">
    <property type="entry name" value="Tle1-like_cat"/>
</dbReference>
<feature type="region of interest" description="Disordered" evidence="1">
    <location>
        <begin position="526"/>
        <end position="553"/>
    </location>
</feature>
<evidence type="ECO:0000259" key="4">
    <source>
        <dbReference type="Pfam" id="PF22137"/>
    </source>
</evidence>
<dbReference type="Proteomes" id="UP001310558">
    <property type="component" value="Unassembled WGS sequence"/>
</dbReference>
<dbReference type="PANTHER" id="PTHR33840">
    <property type="match status" value="1"/>
</dbReference>
<dbReference type="EMBL" id="JAMWJU010000003">
    <property type="protein sequence ID" value="MEB7543533.1"/>
    <property type="molecule type" value="Genomic_DNA"/>
</dbReference>
<accession>A0ABU6ES86</accession>
<sequence>MSEIITDLAWFPPTFPAQGRLPTQSALVGANCAQQDNHELAYRQELCLAAGRRVEPPCCKTLHISLFFDGTGNNLNHDLYIADPKHPTNIARLFRATIGQGAAGGVAKGEELLDADGSGDDKYYKYYIPGVGTPFPEVNDLDFSMMGLAAATHGEDRINWGLLRIIDALKRTTTKKSLSNSASWTAVDKMATSMASFGLTGSANRFETFQSLLKDMAPDLQKALVPVEPGKPKLLSVKLYVYGFSRGAAAARAFVRWLSELLPKPEEGKDKPEQCLAVGGLKIPLSVEFLGLLDTVASVGVAHIAPVAEGHMGWADGTQELPAEKVYGGLIKKCIHLVSSHEQRLCFPLDSIRRPDGKYPANSWEVVYPGMHSDLGGGYPPGDQGKANADNDGYLLSQVALHEMYASAFGSGAPLKVPKEVLPADLAKDTWRTMPFDLGREFYISEILINRFNAWREITLGLTTPDKPIPPEQAAKYDPPRAPVSLEKALEDQMGWMTAWRISRYAGGTYKTQRFYVDSAANGLDKDSDPLVRKQSEEARKEAQKKVDDARKADIAKHKPEEGFLMLPPGPKDFDAALGQTQLRQAAEEFREDYRGLSRSGTGNWLFTAVDSMSNAVFLLNNDNEYGEWLSMKTAGDDRVKVLFPATGEASNATEPGGLVRALFDDQVHDSRAWFMHNAFGSREPWGSYFLYRMIYFGSRSSKPMTPLMIAGAVVGVATLAAGAAVIIKQKSAKGKLAGLAGTVGAVYLETQAIDLLSGKPLPMLPEAAQLRAPTMEPGTVVAQQTQVIGEQRLALAKSMIESSWAENLKAAVTA</sequence>
<gene>
    <name evidence="5" type="ORF">NGC28_13850</name>
</gene>
<evidence type="ECO:0000256" key="1">
    <source>
        <dbReference type="SAM" id="MobiDB-lite"/>
    </source>
</evidence>
<keyword evidence="6" id="KW-1185">Reference proteome</keyword>
<feature type="domain" description="T6SS Phospholipase effector Tle1-like C-terminal" evidence="4">
    <location>
        <begin position="448"/>
        <end position="801"/>
    </location>
</feature>
<evidence type="ECO:0000256" key="2">
    <source>
        <dbReference type="SAM" id="Phobius"/>
    </source>
</evidence>
<keyword evidence="2" id="KW-0472">Membrane</keyword>
<organism evidence="5 6">
    <name type="scientific">Enterobacter huaxiensis</name>
    <dbReference type="NCBI Taxonomy" id="2494702"/>
    <lineage>
        <taxon>Bacteria</taxon>
        <taxon>Pseudomonadati</taxon>
        <taxon>Pseudomonadota</taxon>
        <taxon>Gammaproteobacteria</taxon>
        <taxon>Enterobacterales</taxon>
        <taxon>Enterobacteriaceae</taxon>
        <taxon>Enterobacter</taxon>
    </lineage>
</organism>
<protein>
    <submittedName>
        <fullName evidence="5">DUF2235 domain-containing protein</fullName>
    </submittedName>
</protein>
<dbReference type="Pfam" id="PF22137">
    <property type="entry name" value="T6SS_Tle1-like_C"/>
    <property type="match status" value="1"/>
</dbReference>
<evidence type="ECO:0000313" key="5">
    <source>
        <dbReference type="EMBL" id="MEB7543533.1"/>
    </source>
</evidence>
<dbReference type="Pfam" id="PF09994">
    <property type="entry name" value="T6SS_Tle1-like_cat"/>
    <property type="match status" value="1"/>
</dbReference>